<comment type="caution">
    <text evidence="1">The sequence shown here is derived from an EMBL/GenBank/DDBJ whole genome shotgun (WGS) entry which is preliminary data.</text>
</comment>
<reference evidence="1" key="1">
    <citation type="journal article" date="2014" name="Int. J. Syst. Evol. Microbiol.">
        <title>Complete genome sequence of Corynebacterium casei LMG S-19264T (=DSM 44701T), isolated from a smear-ripened cheese.</title>
        <authorList>
            <consortium name="US DOE Joint Genome Institute (JGI-PGF)"/>
            <person name="Walter F."/>
            <person name="Albersmeier A."/>
            <person name="Kalinowski J."/>
            <person name="Ruckert C."/>
        </authorList>
    </citation>
    <scope>NUCLEOTIDE SEQUENCE</scope>
    <source>
        <strain evidence="1">KCTC 22169</strain>
    </source>
</reference>
<proteinExistence type="predicted"/>
<accession>A0A918NHI7</accession>
<dbReference type="AlphaFoldDB" id="A0A918NHI7"/>
<reference evidence="1" key="2">
    <citation type="submission" date="2020-09" db="EMBL/GenBank/DDBJ databases">
        <authorList>
            <person name="Sun Q."/>
            <person name="Kim S."/>
        </authorList>
    </citation>
    <scope>NUCLEOTIDE SEQUENCE</scope>
    <source>
        <strain evidence="1">KCTC 22169</strain>
    </source>
</reference>
<name>A0A918NHI7_9GAMM</name>
<keyword evidence="2" id="KW-1185">Reference proteome</keyword>
<evidence type="ECO:0000313" key="1">
    <source>
        <dbReference type="EMBL" id="GGX73550.1"/>
    </source>
</evidence>
<organism evidence="1 2">
    <name type="scientific">Saccharospirillum salsuginis</name>
    <dbReference type="NCBI Taxonomy" id="418750"/>
    <lineage>
        <taxon>Bacteria</taxon>
        <taxon>Pseudomonadati</taxon>
        <taxon>Pseudomonadota</taxon>
        <taxon>Gammaproteobacteria</taxon>
        <taxon>Oceanospirillales</taxon>
        <taxon>Saccharospirillaceae</taxon>
        <taxon>Saccharospirillum</taxon>
    </lineage>
</organism>
<dbReference type="RefSeq" id="WP_189613298.1">
    <property type="nucleotide sequence ID" value="NZ_BMXR01000017.1"/>
</dbReference>
<gene>
    <name evidence="1" type="ORF">GCM10007392_46260</name>
</gene>
<protein>
    <submittedName>
        <fullName evidence="1">Uncharacterized protein</fullName>
    </submittedName>
</protein>
<dbReference type="Proteomes" id="UP000626148">
    <property type="component" value="Unassembled WGS sequence"/>
</dbReference>
<dbReference type="EMBL" id="BMXR01000017">
    <property type="protein sequence ID" value="GGX73550.1"/>
    <property type="molecule type" value="Genomic_DNA"/>
</dbReference>
<sequence>MQMFYGTSDIIESIQAEPLANGTPAERLQLRGGPVLVLTEEAMALYRDADSPDDPLGNGLITLAELTGDHALVREDGHFVREHRAGYIGLMDDKAMLITPAAIQLFANRDDALRNQNELARLAFE</sequence>
<evidence type="ECO:0000313" key="2">
    <source>
        <dbReference type="Proteomes" id="UP000626148"/>
    </source>
</evidence>